<protein>
    <recommendedName>
        <fullName evidence="2">DUF4283 domain-containing protein</fullName>
    </recommendedName>
</protein>
<dbReference type="Proteomes" id="UP001358586">
    <property type="component" value="Chromosome 4"/>
</dbReference>
<dbReference type="InterPro" id="IPR025558">
    <property type="entry name" value="DUF4283"/>
</dbReference>
<reference evidence="3 4" key="1">
    <citation type="submission" date="2023-03" db="EMBL/GenBank/DDBJ databases">
        <title>WGS of Gossypium arboreum.</title>
        <authorList>
            <person name="Yu D."/>
        </authorList>
    </citation>
    <scope>NUCLEOTIDE SEQUENCE [LARGE SCALE GENOMIC DNA]</scope>
    <source>
        <tissue evidence="3">Leaf</tissue>
    </source>
</reference>
<feature type="region of interest" description="Disordered" evidence="1">
    <location>
        <begin position="403"/>
        <end position="427"/>
    </location>
</feature>
<dbReference type="PANTHER" id="PTHR31286:SF173">
    <property type="entry name" value="DUF4283 DOMAIN-CONTAINING PROTEIN"/>
    <property type="match status" value="1"/>
</dbReference>
<dbReference type="InterPro" id="IPR040256">
    <property type="entry name" value="At4g02000-like"/>
</dbReference>
<dbReference type="PANTHER" id="PTHR31286">
    <property type="entry name" value="GLYCINE-RICH CELL WALL STRUCTURAL PROTEIN 1.8-LIKE"/>
    <property type="match status" value="1"/>
</dbReference>
<evidence type="ECO:0000259" key="2">
    <source>
        <dbReference type="Pfam" id="PF14111"/>
    </source>
</evidence>
<dbReference type="Pfam" id="PF14111">
    <property type="entry name" value="DUF4283"/>
    <property type="match status" value="1"/>
</dbReference>
<gene>
    <name evidence="3" type="ORF">PVK06_010859</name>
</gene>
<feature type="compositionally biased region" description="Gly residues" evidence="1">
    <location>
        <begin position="413"/>
        <end position="427"/>
    </location>
</feature>
<name>A0ABR0Q833_GOSAR</name>
<keyword evidence="4" id="KW-1185">Reference proteome</keyword>
<dbReference type="EMBL" id="JARKNE010000004">
    <property type="protein sequence ID" value="KAK5835173.1"/>
    <property type="molecule type" value="Genomic_DNA"/>
</dbReference>
<organism evidence="3 4">
    <name type="scientific">Gossypium arboreum</name>
    <name type="common">Tree cotton</name>
    <name type="synonym">Gossypium nanking</name>
    <dbReference type="NCBI Taxonomy" id="29729"/>
    <lineage>
        <taxon>Eukaryota</taxon>
        <taxon>Viridiplantae</taxon>
        <taxon>Streptophyta</taxon>
        <taxon>Embryophyta</taxon>
        <taxon>Tracheophyta</taxon>
        <taxon>Spermatophyta</taxon>
        <taxon>Magnoliopsida</taxon>
        <taxon>eudicotyledons</taxon>
        <taxon>Gunneridae</taxon>
        <taxon>Pentapetalae</taxon>
        <taxon>rosids</taxon>
        <taxon>malvids</taxon>
        <taxon>Malvales</taxon>
        <taxon>Malvaceae</taxon>
        <taxon>Malvoideae</taxon>
        <taxon>Gossypium</taxon>
    </lineage>
</organism>
<evidence type="ECO:0000313" key="3">
    <source>
        <dbReference type="EMBL" id="KAK5835173.1"/>
    </source>
</evidence>
<feature type="domain" description="DUF4283" evidence="2">
    <location>
        <begin position="100"/>
        <end position="156"/>
    </location>
</feature>
<evidence type="ECO:0000256" key="1">
    <source>
        <dbReference type="SAM" id="MobiDB-lite"/>
    </source>
</evidence>
<comment type="caution">
    <text evidence="3">The sequence shown here is derived from an EMBL/GenBank/DDBJ whole genome shotgun (WGS) entry which is preliminary data.</text>
</comment>
<sequence length="427" mass="48381">MFSLCENKNSKTNLVEELIPKKVRFKDKYDNMHNDMMVDQSMDQPISWRDKLVGHSSKFGYKESDGKKDFDILEGDIHKFFVNGVFSISFSKKDPSNPHSSLWKPSAPLHMMDIENGYFLVKFQNKLDCEKAFSEGPWTIFFQYLTVQPWTMAFEPFQAYPNVVITWIRFPGLLGYLYKHKILAEIGEMVGNVVKLYMNTDSREKPLENHSMVEGRQVKEEENYGLWMIVERRPRQKFRYNVQHSYGNSERENEAQKLMVGATSSTGKPTVVGDLSGQEIWDSIPVNNRPSVNLTILGSTMEGLSTDEVVVEVGSLDSDKYPAMVFSKKKKNSNNPPSSKVDMVLNQVTLSDRESGVKARGKGFTKKLNKMYSSSSSRFKINGSQRVLLKDSMVQLAKSISNLIKEKPSSNGSPGGGEQQRGGELLG</sequence>
<proteinExistence type="predicted"/>
<accession>A0ABR0Q833</accession>
<evidence type="ECO:0000313" key="4">
    <source>
        <dbReference type="Proteomes" id="UP001358586"/>
    </source>
</evidence>